<evidence type="ECO:0000256" key="1">
    <source>
        <dbReference type="SAM" id="MobiDB-lite"/>
    </source>
</evidence>
<keyword evidence="3" id="KW-1185">Reference proteome</keyword>
<feature type="compositionally biased region" description="Low complexity" evidence="1">
    <location>
        <begin position="219"/>
        <end position="229"/>
    </location>
</feature>
<evidence type="ECO:0000313" key="2">
    <source>
        <dbReference type="EMBL" id="KFH40537.1"/>
    </source>
</evidence>
<organism evidence="2 3">
    <name type="scientific">Hapsidospora chrysogenum (strain ATCC 11550 / CBS 779.69 / DSM 880 / IAM 14645 / JCM 23072 / IMI 49137)</name>
    <name type="common">Acremonium chrysogenum</name>
    <dbReference type="NCBI Taxonomy" id="857340"/>
    <lineage>
        <taxon>Eukaryota</taxon>
        <taxon>Fungi</taxon>
        <taxon>Dikarya</taxon>
        <taxon>Ascomycota</taxon>
        <taxon>Pezizomycotina</taxon>
        <taxon>Sordariomycetes</taxon>
        <taxon>Hypocreomycetidae</taxon>
        <taxon>Hypocreales</taxon>
        <taxon>Bionectriaceae</taxon>
        <taxon>Hapsidospora</taxon>
    </lineage>
</organism>
<name>A0A086STV5_HAPC1</name>
<evidence type="ECO:0000313" key="3">
    <source>
        <dbReference type="Proteomes" id="UP000029964"/>
    </source>
</evidence>
<dbReference type="InterPro" id="IPR010756">
    <property type="entry name" value="Tls1-like"/>
</dbReference>
<gene>
    <name evidence="2" type="ORF">ACRE_087710</name>
</gene>
<comment type="caution">
    <text evidence="2">The sequence shown here is derived from an EMBL/GenBank/DDBJ whole genome shotgun (WGS) entry which is preliminary data.</text>
</comment>
<protein>
    <submittedName>
        <fullName evidence="2">Uncharacterized protein</fullName>
    </submittedName>
</protein>
<feature type="region of interest" description="Disordered" evidence="1">
    <location>
        <begin position="45"/>
        <end position="76"/>
    </location>
</feature>
<dbReference type="Pfam" id="PF07052">
    <property type="entry name" value="Hep_59"/>
    <property type="match status" value="1"/>
</dbReference>
<feature type="compositionally biased region" description="Low complexity" evidence="1">
    <location>
        <begin position="55"/>
        <end position="69"/>
    </location>
</feature>
<dbReference type="EMBL" id="JPKY01000191">
    <property type="protein sequence ID" value="KFH40537.1"/>
    <property type="molecule type" value="Genomic_DNA"/>
</dbReference>
<dbReference type="OrthoDB" id="5627at2759"/>
<accession>A0A086STV5</accession>
<reference evidence="3" key="1">
    <citation type="journal article" date="2014" name="Genome Announc.">
        <title>Genome sequence and annotation of Acremonium chrysogenum, producer of the beta-lactam antibiotic cephalosporin C.</title>
        <authorList>
            <person name="Terfehr D."/>
            <person name="Dahlmann T.A."/>
            <person name="Specht T."/>
            <person name="Zadra I."/>
            <person name="Kuernsteiner H."/>
            <person name="Kueck U."/>
        </authorList>
    </citation>
    <scope>NUCLEOTIDE SEQUENCE [LARGE SCALE GENOMIC DNA]</scope>
    <source>
        <strain evidence="3">ATCC 11550 / CBS 779.69 / DSM 880 / IAM 14645 / JCM 23072 / IMI 49137</strain>
    </source>
</reference>
<dbReference type="Proteomes" id="UP000029964">
    <property type="component" value="Unassembled WGS sequence"/>
</dbReference>
<dbReference type="AlphaFoldDB" id="A0A086STV5"/>
<feature type="region of interest" description="Disordered" evidence="1">
    <location>
        <begin position="209"/>
        <end position="250"/>
    </location>
</feature>
<sequence>MLRDNHQQDGQVAVPGIADRFTHQTGLLNDLDDRHMNEYIESRLSSRVAAQHGESSSTQQGSSATTTISPTDPAGHASVARNQIFVRGKVMEVDIPAVEASTSGQPHNTSSSRGAIAQGSNGVPGRGGTTPQKQRLGPDGKPWRSRKRRNSDDIKRDKLVEEFLHENKLDVYDVPDPEPTVADAQGAGGDDADERLAEEFRRQFMEDVAARRQKKRLQRQQQPKKQPGKPGTGEVLKGPKLGGSRNSRAAVRNALLQKAKDEKK</sequence>
<feature type="region of interest" description="Disordered" evidence="1">
    <location>
        <begin position="170"/>
        <end position="190"/>
    </location>
</feature>
<feature type="compositionally biased region" description="Polar residues" evidence="1">
    <location>
        <begin position="100"/>
        <end position="121"/>
    </location>
</feature>
<proteinExistence type="predicted"/>
<dbReference type="HOGENOM" id="CLU_047429_1_0_1"/>
<feature type="region of interest" description="Disordered" evidence="1">
    <location>
        <begin position="99"/>
        <end position="154"/>
    </location>
</feature>